<dbReference type="VEuPathDB" id="PlasmoDB:POWCR01_070009100"/>
<proteinExistence type="predicted"/>
<dbReference type="AlphaFoldDB" id="A0A1C3KQA3"/>
<name>A0A1C3KQA3_PLAOA</name>
<evidence type="ECO:0000313" key="1">
    <source>
        <dbReference type="EMBL" id="SBT76264.1"/>
    </source>
</evidence>
<gene>
    <name evidence="1" type="primary">PowCR01_070009100</name>
    <name evidence="1" type="ORF">POWCR01_070009100</name>
</gene>
<reference evidence="1 2" key="1">
    <citation type="submission" date="2016-06" db="EMBL/GenBank/DDBJ databases">
        <authorList>
            <consortium name="Pathogen Informatics"/>
        </authorList>
    </citation>
    <scope>NUCLEOTIDE SEQUENCE [LARGE SCALE GENOMIC DNA]</scope>
    <source>
        <strain evidence="1">PowCR01</strain>
    </source>
</reference>
<dbReference type="Proteomes" id="UP000243200">
    <property type="component" value="Chromosome 7"/>
</dbReference>
<sequence length="110" mass="13287">MVNKEVEAIEKEFKTFYNTFMYIDENTFRINIITKDEDERKSFFDTKETNNILSLVITLQRGYFEVLNKNFKKYCEKKFENIEQIFNTFCPITFKNFIACKVKSKMNLSL</sequence>
<dbReference type="EMBL" id="LT594511">
    <property type="protein sequence ID" value="SBT76264.1"/>
    <property type="molecule type" value="Genomic_DNA"/>
</dbReference>
<accession>A0A1C3KQA3</accession>
<organism evidence="1 2">
    <name type="scientific">Plasmodium ovale</name>
    <name type="common">malaria parasite P. ovale</name>
    <dbReference type="NCBI Taxonomy" id="36330"/>
    <lineage>
        <taxon>Eukaryota</taxon>
        <taxon>Sar</taxon>
        <taxon>Alveolata</taxon>
        <taxon>Apicomplexa</taxon>
        <taxon>Aconoidasida</taxon>
        <taxon>Haemosporida</taxon>
        <taxon>Plasmodiidae</taxon>
        <taxon>Plasmodium</taxon>
        <taxon>Plasmodium (Plasmodium)</taxon>
    </lineage>
</organism>
<dbReference type="OrthoDB" id="372861at2759"/>
<protein>
    <submittedName>
        <fullName evidence="1">Uncharacterized protein</fullName>
    </submittedName>
</protein>
<evidence type="ECO:0000313" key="2">
    <source>
        <dbReference type="Proteomes" id="UP000243200"/>
    </source>
</evidence>
<dbReference type="VEuPathDB" id="PlasmoDB:PocGH01_07014300"/>